<accession>A0A9P0P113</accession>
<dbReference type="CDD" id="cd14370">
    <property type="entry name" value="CUE_DMA"/>
    <property type="match status" value="1"/>
</dbReference>
<gene>
    <name evidence="8" type="ORF">ACAOBT_LOCUS7027</name>
</gene>
<dbReference type="InterPro" id="IPR026607">
    <property type="entry name" value="DMRT"/>
</dbReference>
<comment type="subcellular location">
    <subcellularLocation>
        <location evidence="6">Nucleus</location>
    </subcellularLocation>
</comment>
<feature type="DNA-binding region" description="DM" evidence="6">
    <location>
        <begin position="15"/>
        <end position="62"/>
    </location>
</feature>
<dbReference type="PANTHER" id="PTHR12322:SF121">
    <property type="entry name" value="DOUBLESEX-MAB RELATED 93B"/>
    <property type="match status" value="1"/>
</dbReference>
<dbReference type="InterPro" id="IPR009060">
    <property type="entry name" value="UBA-like_sf"/>
</dbReference>
<dbReference type="Proteomes" id="UP001152888">
    <property type="component" value="Unassembled WGS sequence"/>
</dbReference>
<keyword evidence="9" id="KW-1185">Reference proteome</keyword>
<evidence type="ECO:0000256" key="6">
    <source>
        <dbReference type="PROSITE-ProRule" id="PRU00070"/>
    </source>
</evidence>
<dbReference type="InterPro" id="IPR036407">
    <property type="entry name" value="DM_DNA-bd_sf"/>
</dbReference>
<dbReference type="GO" id="GO:0005634">
    <property type="term" value="C:nucleus"/>
    <property type="evidence" value="ECO:0007669"/>
    <property type="project" value="UniProtKB-SubCell"/>
</dbReference>
<dbReference type="AlphaFoldDB" id="A0A9P0P113"/>
<keyword evidence="2 6" id="KW-0479">Metal-binding</keyword>
<dbReference type="PANTHER" id="PTHR12322">
    <property type="entry name" value="DOUBLESEX AND MAB-3 RELATED TRANSCRIPTION FACTOR DMRT"/>
    <property type="match status" value="1"/>
</dbReference>
<reference evidence="8" key="1">
    <citation type="submission" date="2022-03" db="EMBL/GenBank/DDBJ databases">
        <authorList>
            <person name="Sayadi A."/>
        </authorList>
    </citation>
    <scope>NUCLEOTIDE SEQUENCE</scope>
</reference>
<sequence length="243" mass="26759">MASNNIAKPMRVPKCARCRNHGMISTLRGHKKQCIYKNCTCKKCGLIKERQRIMAAQAAEDAIALHLASAENGTTYEYLPPGRIFGMQVTSPEPDSCKSNSEIPPDNGQEEINVSPASIDMLAKLFPNKKRAVLELVLKRCNHDLLKAIEHFNSKQASEDASHSSSEEPSSAFKPVGSAVKMSKPYVVPHTNTFSLIPNSLYPFWPLFNPAQFNSSPVLPSPFLVQGLCECEQCKEVGNTRPG</sequence>
<dbReference type="OrthoDB" id="6162476at2759"/>
<dbReference type="Gene3D" id="4.10.1040.10">
    <property type="entry name" value="DM DNA-binding domain"/>
    <property type="match status" value="1"/>
</dbReference>
<comment type="similarity">
    <text evidence="1">Belongs to the DMRT family.</text>
</comment>
<dbReference type="InterPro" id="IPR001275">
    <property type="entry name" value="DM_DNA-bd"/>
</dbReference>
<evidence type="ECO:0000256" key="1">
    <source>
        <dbReference type="ARBA" id="ARBA00006834"/>
    </source>
</evidence>
<evidence type="ECO:0000256" key="3">
    <source>
        <dbReference type="ARBA" id="ARBA00022833"/>
    </source>
</evidence>
<dbReference type="GO" id="GO:0007548">
    <property type="term" value="P:sex differentiation"/>
    <property type="evidence" value="ECO:0007669"/>
    <property type="project" value="TreeGrafter"/>
</dbReference>
<dbReference type="Pfam" id="PF00751">
    <property type="entry name" value="DM"/>
    <property type="match status" value="1"/>
</dbReference>
<evidence type="ECO:0000256" key="4">
    <source>
        <dbReference type="ARBA" id="ARBA00023125"/>
    </source>
</evidence>
<dbReference type="SMART" id="SM00301">
    <property type="entry name" value="DM"/>
    <property type="match status" value="1"/>
</dbReference>
<dbReference type="InterPro" id="IPR005173">
    <property type="entry name" value="DMA"/>
</dbReference>
<feature type="domain" description="DM" evidence="7">
    <location>
        <begin position="15"/>
        <end position="62"/>
    </location>
</feature>
<dbReference type="EMBL" id="CAKOFQ010006738">
    <property type="protein sequence ID" value="CAH1966763.1"/>
    <property type="molecule type" value="Genomic_DNA"/>
</dbReference>
<dbReference type="PROSITE" id="PS50809">
    <property type="entry name" value="DM_2"/>
    <property type="match status" value="1"/>
</dbReference>
<keyword evidence="4 6" id="KW-0238">DNA-binding</keyword>
<evidence type="ECO:0000259" key="7">
    <source>
        <dbReference type="PROSITE" id="PS50809"/>
    </source>
</evidence>
<keyword evidence="5 6" id="KW-0539">Nucleus</keyword>
<dbReference type="FunFam" id="4.10.1040.10:FF:000001">
    <property type="entry name" value="doublesex- and mab-3-related transcription factor 1"/>
    <property type="match status" value="1"/>
</dbReference>
<dbReference type="Pfam" id="PF03474">
    <property type="entry name" value="DMA"/>
    <property type="match status" value="1"/>
</dbReference>
<protein>
    <recommendedName>
        <fullName evidence="7">DM domain-containing protein</fullName>
    </recommendedName>
</protein>
<dbReference type="GO" id="GO:0046872">
    <property type="term" value="F:metal ion binding"/>
    <property type="evidence" value="ECO:0007669"/>
    <property type="project" value="UniProtKB-KW"/>
</dbReference>
<dbReference type="SUPFAM" id="SSF46934">
    <property type="entry name" value="UBA-like"/>
    <property type="match status" value="1"/>
</dbReference>
<dbReference type="GO" id="GO:0000978">
    <property type="term" value="F:RNA polymerase II cis-regulatory region sequence-specific DNA binding"/>
    <property type="evidence" value="ECO:0007669"/>
    <property type="project" value="TreeGrafter"/>
</dbReference>
<name>A0A9P0P113_ACAOB</name>
<evidence type="ECO:0000256" key="2">
    <source>
        <dbReference type="ARBA" id="ARBA00022723"/>
    </source>
</evidence>
<dbReference type="PROSITE" id="PS40000">
    <property type="entry name" value="DM_1"/>
    <property type="match status" value="1"/>
</dbReference>
<organism evidence="8 9">
    <name type="scientific">Acanthoscelides obtectus</name>
    <name type="common">Bean weevil</name>
    <name type="synonym">Bruchus obtectus</name>
    <dbReference type="NCBI Taxonomy" id="200917"/>
    <lineage>
        <taxon>Eukaryota</taxon>
        <taxon>Metazoa</taxon>
        <taxon>Ecdysozoa</taxon>
        <taxon>Arthropoda</taxon>
        <taxon>Hexapoda</taxon>
        <taxon>Insecta</taxon>
        <taxon>Pterygota</taxon>
        <taxon>Neoptera</taxon>
        <taxon>Endopterygota</taxon>
        <taxon>Coleoptera</taxon>
        <taxon>Polyphaga</taxon>
        <taxon>Cucujiformia</taxon>
        <taxon>Chrysomeloidea</taxon>
        <taxon>Chrysomelidae</taxon>
        <taxon>Bruchinae</taxon>
        <taxon>Bruchini</taxon>
        <taxon>Acanthoscelides</taxon>
    </lineage>
</organism>
<evidence type="ECO:0000256" key="5">
    <source>
        <dbReference type="ARBA" id="ARBA00023242"/>
    </source>
</evidence>
<proteinExistence type="inferred from homology"/>
<evidence type="ECO:0000313" key="8">
    <source>
        <dbReference type="EMBL" id="CAH1966763.1"/>
    </source>
</evidence>
<keyword evidence="3 6" id="KW-0862">Zinc</keyword>
<dbReference type="SUPFAM" id="SSF82927">
    <property type="entry name" value="Cysteine-rich DNA binding domain, (DM domain)"/>
    <property type="match status" value="1"/>
</dbReference>
<evidence type="ECO:0000313" key="9">
    <source>
        <dbReference type="Proteomes" id="UP001152888"/>
    </source>
</evidence>
<comment type="caution">
    <text evidence="8">The sequence shown here is derived from an EMBL/GenBank/DDBJ whole genome shotgun (WGS) entry which is preliminary data.</text>
</comment>
<dbReference type="GO" id="GO:0000981">
    <property type="term" value="F:DNA-binding transcription factor activity, RNA polymerase II-specific"/>
    <property type="evidence" value="ECO:0007669"/>
    <property type="project" value="TreeGrafter"/>
</dbReference>